<organism evidence="2 3">
    <name type="scientific">Debaryomyces fabryi</name>
    <dbReference type="NCBI Taxonomy" id="58627"/>
    <lineage>
        <taxon>Eukaryota</taxon>
        <taxon>Fungi</taxon>
        <taxon>Dikarya</taxon>
        <taxon>Ascomycota</taxon>
        <taxon>Saccharomycotina</taxon>
        <taxon>Pichiomycetes</taxon>
        <taxon>Debaryomycetaceae</taxon>
        <taxon>Debaryomyces</taxon>
    </lineage>
</organism>
<feature type="transmembrane region" description="Helical" evidence="1">
    <location>
        <begin position="24"/>
        <end position="50"/>
    </location>
</feature>
<reference evidence="2 3" key="1">
    <citation type="submission" date="2015-11" db="EMBL/GenBank/DDBJ databases">
        <title>The genome of Debaryomyces fabryi.</title>
        <authorList>
            <person name="Tafer H."/>
            <person name="Lopandic K."/>
        </authorList>
    </citation>
    <scope>NUCLEOTIDE SEQUENCE [LARGE SCALE GENOMIC DNA]</scope>
    <source>
        <strain evidence="2 3">CBS 789</strain>
    </source>
</reference>
<keyword evidence="1" id="KW-0812">Transmembrane</keyword>
<name>A0A0V1PUV3_9ASCO</name>
<dbReference type="Proteomes" id="UP000054251">
    <property type="component" value="Unassembled WGS sequence"/>
</dbReference>
<evidence type="ECO:0000313" key="2">
    <source>
        <dbReference type="EMBL" id="KSA00052.1"/>
    </source>
</evidence>
<keyword evidence="1" id="KW-1133">Transmembrane helix</keyword>
<dbReference type="OrthoDB" id="10404291at2759"/>
<keyword evidence="3" id="KW-1185">Reference proteome</keyword>
<dbReference type="RefSeq" id="XP_015466154.1">
    <property type="nucleotide sequence ID" value="XM_015613035.1"/>
</dbReference>
<protein>
    <submittedName>
        <fullName evidence="2">Uncharacterized protein</fullName>
    </submittedName>
</protein>
<evidence type="ECO:0000256" key="1">
    <source>
        <dbReference type="SAM" id="Phobius"/>
    </source>
</evidence>
<dbReference type="GeneID" id="26841215"/>
<accession>A0A0V1PUV3</accession>
<dbReference type="AlphaFoldDB" id="A0A0V1PUV3"/>
<dbReference type="EMBL" id="LMYN01000106">
    <property type="protein sequence ID" value="KSA00052.1"/>
    <property type="molecule type" value="Genomic_DNA"/>
</dbReference>
<evidence type="ECO:0000313" key="3">
    <source>
        <dbReference type="Proteomes" id="UP000054251"/>
    </source>
</evidence>
<proteinExistence type="predicted"/>
<gene>
    <name evidence="2" type="ORF">AC631_04206</name>
</gene>
<sequence length="202" mass="23242">MTHWFLSITPWKTLGIYSISVAVAYFWLGVPALGVGIYVGGVLSVFYYGITISNCSDRLKGIAREIVIQEFIDKRPFREADYLKKEEILQEILNNVNKKVYHRMGINYGYDTTGYLLFAYGSYIAEFEKKYLQHYDNIDVEDIQGWDKIMLVAKNIQDEDQNSIYKNTISSELINTYGSKKPVIVSAETDDLLSNKNSKKEQ</sequence>
<comment type="caution">
    <text evidence="2">The sequence shown here is derived from an EMBL/GenBank/DDBJ whole genome shotgun (WGS) entry which is preliminary data.</text>
</comment>
<keyword evidence="1" id="KW-0472">Membrane</keyword>